<keyword evidence="1" id="KW-1133">Transmembrane helix</keyword>
<proteinExistence type="predicted"/>
<keyword evidence="1" id="KW-0472">Membrane</keyword>
<evidence type="ECO:0000256" key="1">
    <source>
        <dbReference type="SAM" id="Phobius"/>
    </source>
</evidence>
<organism evidence="2 3">
    <name type="scientific">Alkalibacterium indicireducens</name>
    <dbReference type="NCBI Taxonomy" id="398758"/>
    <lineage>
        <taxon>Bacteria</taxon>
        <taxon>Bacillati</taxon>
        <taxon>Bacillota</taxon>
        <taxon>Bacilli</taxon>
        <taxon>Lactobacillales</taxon>
        <taxon>Carnobacteriaceae</taxon>
        <taxon>Alkalibacterium</taxon>
    </lineage>
</organism>
<dbReference type="EMBL" id="BAAADA010000178">
    <property type="protein sequence ID" value="GAA0491623.1"/>
    <property type="molecule type" value="Genomic_DNA"/>
</dbReference>
<keyword evidence="1" id="KW-0812">Transmembrane</keyword>
<evidence type="ECO:0000313" key="2">
    <source>
        <dbReference type="EMBL" id="GAA0491623.1"/>
    </source>
</evidence>
<dbReference type="RefSeq" id="WP_346025235.1">
    <property type="nucleotide sequence ID" value="NZ_BAAADA010000178.1"/>
</dbReference>
<comment type="caution">
    <text evidence="2">The sequence shown here is derived from an EMBL/GenBank/DDBJ whole genome shotgun (WGS) entry which is preliminary data.</text>
</comment>
<reference evidence="2 3" key="1">
    <citation type="journal article" date="2019" name="Int. J. Syst. Evol. Microbiol.">
        <title>The Global Catalogue of Microorganisms (GCM) 10K type strain sequencing project: providing services to taxonomists for standard genome sequencing and annotation.</title>
        <authorList>
            <consortium name="The Broad Institute Genomics Platform"/>
            <consortium name="The Broad Institute Genome Sequencing Center for Infectious Disease"/>
            <person name="Wu L."/>
            <person name="Ma J."/>
        </authorList>
    </citation>
    <scope>NUCLEOTIDE SEQUENCE [LARGE SCALE GENOMIC DNA]</scope>
    <source>
        <strain evidence="2 3">JCM 14232</strain>
    </source>
</reference>
<dbReference type="Proteomes" id="UP001410648">
    <property type="component" value="Unassembled WGS sequence"/>
</dbReference>
<gene>
    <name evidence="2" type="ORF">GCM10008936_18640</name>
</gene>
<name>A0ABN1B7I0_9LACT</name>
<sequence length="59" mass="6972">MNKDHNKSKQEATSREWIKLPFVIIWLLLNAVILLFNYGAHKKVIPKKDQLDKEEHSQS</sequence>
<feature type="transmembrane region" description="Helical" evidence="1">
    <location>
        <begin position="20"/>
        <end position="40"/>
    </location>
</feature>
<accession>A0ABN1B7I0</accession>
<keyword evidence="3" id="KW-1185">Reference proteome</keyword>
<protein>
    <submittedName>
        <fullName evidence="2">Uncharacterized protein</fullName>
    </submittedName>
</protein>
<evidence type="ECO:0000313" key="3">
    <source>
        <dbReference type="Proteomes" id="UP001410648"/>
    </source>
</evidence>